<sequence length="143" mass="16973">MELREKKIRLLRLLKEVSVKIKEALKYKRDEFEIPAPHWMIMAMLDENGKMKVGDLSEKIGLSNSTVSGILDKLEEQGFIERIRSNEDRRVVWVQTTQKFKECLYEHFKEAEKQFENLLSKATEDEIDKVLEGFETLKRILER</sequence>
<reference evidence="2 3" key="1">
    <citation type="submission" date="2021-02" db="EMBL/GenBank/DDBJ databases">
        <title>Nitrogen-fixing ability and nitrogen fixation related genes of thermophilic fermentative bacteria in the genus Caldicellulosiruptor.</title>
        <authorList>
            <person name="Chen Y."/>
            <person name="Nishihara A."/>
            <person name="Haruta S."/>
        </authorList>
    </citation>
    <scope>NUCLEOTIDE SEQUENCE [LARGE SCALE GENOMIC DNA]</scope>
    <source>
        <strain evidence="2 3">YA01</strain>
    </source>
</reference>
<dbReference type="PROSITE" id="PS50995">
    <property type="entry name" value="HTH_MARR_2"/>
    <property type="match status" value="1"/>
</dbReference>
<dbReference type="PANTHER" id="PTHR33164">
    <property type="entry name" value="TRANSCRIPTIONAL REGULATOR, MARR FAMILY"/>
    <property type="match status" value="1"/>
</dbReference>
<keyword evidence="3" id="KW-1185">Reference proteome</keyword>
<evidence type="ECO:0000313" key="2">
    <source>
        <dbReference type="EMBL" id="BCS82246.1"/>
    </source>
</evidence>
<evidence type="ECO:0000259" key="1">
    <source>
        <dbReference type="PROSITE" id="PS50995"/>
    </source>
</evidence>
<dbReference type="RefSeq" id="WP_207179695.1">
    <property type="nucleotide sequence ID" value="NZ_AP024480.1"/>
</dbReference>
<dbReference type="InterPro" id="IPR000835">
    <property type="entry name" value="HTH_MarR-typ"/>
</dbReference>
<dbReference type="InterPro" id="IPR011991">
    <property type="entry name" value="ArsR-like_HTH"/>
</dbReference>
<feature type="domain" description="HTH marR-type" evidence="1">
    <location>
        <begin position="7"/>
        <end position="143"/>
    </location>
</feature>
<dbReference type="InterPro" id="IPR036390">
    <property type="entry name" value="WH_DNA-bd_sf"/>
</dbReference>
<dbReference type="CDD" id="cd00090">
    <property type="entry name" value="HTH_ARSR"/>
    <property type="match status" value="1"/>
</dbReference>
<dbReference type="PANTHER" id="PTHR33164:SF99">
    <property type="entry name" value="MARR FAMILY REGULATORY PROTEIN"/>
    <property type="match status" value="1"/>
</dbReference>
<gene>
    <name evidence="2" type="ORF">CaldiYA01_22060</name>
</gene>
<evidence type="ECO:0000313" key="3">
    <source>
        <dbReference type="Proteomes" id="UP000663623"/>
    </source>
</evidence>
<proteinExistence type="predicted"/>
<dbReference type="Gene3D" id="1.10.10.10">
    <property type="entry name" value="Winged helix-like DNA-binding domain superfamily/Winged helix DNA-binding domain"/>
    <property type="match status" value="1"/>
</dbReference>
<dbReference type="SMART" id="SM00347">
    <property type="entry name" value="HTH_MARR"/>
    <property type="match status" value="1"/>
</dbReference>
<protein>
    <submittedName>
        <fullName evidence="2">MarR family transcriptional regulator</fullName>
    </submittedName>
</protein>
<dbReference type="SUPFAM" id="SSF46785">
    <property type="entry name" value="Winged helix' DNA-binding domain"/>
    <property type="match status" value="1"/>
</dbReference>
<dbReference type="PRINTS" id="PR00598">
    <property type="entry name" value="HTHMARR"/>
</dbReference>
<dbReference type="InterPro" id="IPR039422">
    <property type="entry name" value="MarR/SlyA-like"/>
</dbReference>
<accession>A0ABM7NQ49</accession>
<dbReference type="InterPro" id="IPR036388">
    <property type="entry name" value="WH-like_DNA-bd_sf"/>
</dbReference>
<organism evidence="2 3">
    <name type="scientific">Caldicellulosiruptor diazotrophicus</name>
    <dbReference type="NCBI Taxonomy" id="2806205"/>
    <lineage>
        <taxon>Bacteria</taxon>
        <taxon>Bacillati</taxon>
        <taxon>Bacillota</taxon>
        <taxon>Bacillota incertae sedis</taxon>
        <taxon>Caldicellulosiruptorales</taxon>
        <taxon>Caldicellulosiruptoraceae</taxon>
        <taxon>Caldicellulosiruptor</taxon>
    </lineage>
</organism>
<dbReference type="EMBL" id="AP024480">
    <property type="protein sequence ID" value="BCS82246.1"/>
    <property type="molecule type" value="Genomic_DNA"/>
</dbReference>
<name>A0ABM7NQ49_9FIRM</name>
<dbReference type="Proteomes" id="UP000663623">
    <property type="component" value="Chromosome"/>
</dbReference>
<dbReference type="Pfam" id="PF01047">
    <property type="entry name" value="MarR"/>
    <property type="match status" value="1"/>
</dbReference>